<evidence type="ECO:0000313" key="2">
    <source>
        <dbReference type="EMBL" id="SFV32293.1"/>
    </source>
</evidence>
<keyword evidence="3" id="KW-1185">Reference proteome</keyword>
<accession>A0A1I7NCK9</accession>
<organism evidence="2 3">
    <name type="scientific">Hyphomicrobium facile</name>
    <dbReference type="NCBI Taxonomy" id="51670"/>
    <lineage>
        <taxon>Bacteria</taxon>
        <taxon>Pseudomonadati</taxon>
        <taxon>Pseudomonadota</taxon>
        <taxon>Alphaproteobacteria</taxon>
        <taxon>Hyphomicrobiales</taxon>
        <taxon>Hyphomicrobiaceae</taxon>
        <taxon>Hyphomicrobium</taxon>
    </lineage>
</organism>
<dbReference type="AlphaFoldDB" id="A0A1I7NCK9"/>
<dbReference type="STRING" id="51670.SAMN04488557_1548"/>
<dbReference type="Proteomes" id="UP000199423">
    <property type="component" value="Unassembled WGS sequence"/>
</dbReference>
<evidence type="ECO:0008006" key="4">
    <source>
        <dbReference type="Google" id="ProtNLM"/>
    </source>
</evidence>
<evidence type="ECO:0000313" key="3">
    <source>
        <dbReference type="Proteomes" id="UP000199423"/>
    </source>
</evidence>
<reference evidence="3" key="1">
    <citation type="submission" date="2016-10" db="EMBL/GenBank/DDBJ databases">
        <authorList>
            <person name="Varghese N."/>
            <person name="Submissions S."/>
        </authorList>
    </citation>
    <scope>NUCLEOTIDE SEQUENCE [LARGE SCALE GENOMIC DNA]</scope>
    <source>
        <strain evidence="3">DSM 1565</strain>
    </source>
</reference>
<dbReference type="EMBL" id="FPCH01000002">
    <property type="protein sequence ID" value="SFV32293.1"/>
    <property type="molecule type" value="Genomic_DNA"/>
</dbReference>
<name>A0A1I7NCK9_9HYPH</name>
<feature type="region of interest" description="Disordered" evidence="1">
    <location>
        <begin position="1"/>
        <end position="23"/>
    </location>
</feature>
<proteinExistence type="predicted"/>
<gene>
    <name evidence="2" type="ORF">SAMN04488557_1548</name>
</gene>
<sequence length="127" mass="13891">MRPSDTPGDVNQCGDEGRSEIPLELSSWNDGGAKQQIINFVGRVTKSGGADFVPQAQRIAVFDNDGTLTCELPIHVQARFLRDRIKALAPEHPGWKEKGWAVLQPVDELVFGDLHPNPCASGCIVER</sequence>
<evidence type="ECO:0000256" key="1">
    <source>
        <dbReference type="SAM" id="MobiDB-lite"/>
    </source>
</evidence>
<protein>
    <recommendedName>
        <fullName evidence="4">Haloacid dehalogenase-like hydrolase</fullName>
    </recommendedName>
</protein>